<dbReference type="GO" id="GO:0005829">
    <property type="term" value="C:cytosol"/>
    <property type="evidence" value="ECO:0007669"/>
    <property type="project" value="TreeGrafter"/>
</dbReference>
<accession>A0A511D2T9</accession>
<dbReference type="InterPro" id="IPR011251">
    <property type="entry name" value="Luciferase-like_dom"/>
</dbReference>
<comment type="caution">
    <text evidence="6">The sequence shown here is derived from an EMBL/GenBank/DDBJ whole genome shotgun (WGS) entry which is preliminary data.</text>
</comment>
<dbReference type="GO" id="GO:0016705">
    <property type="term" value="F:oxidoreductase activity, acting on paired donors, with incorporation or reduction of molecular oxygen"/>
    <property type="evidence" value="ECO:0007669"/>
    <property type="project" value="InterPro"/>
</dbReference>
<dbReference type="AlphaFoldDB" id="A0A511D2T9"/>
<dbReference type="GO" id="GO:0004497">
    <property type="term" value="F:monooxygenase activity"/>
    <property type="evidence" value="ECO:0007669"/>
    <property type="project" value="UniProtKB-KW"/>
</dbReference>
<dbReference type="STRING" id="1123024.GCA_000423625_00402"/>
<reference evidence="6 7" key="1">
    <citation type="submission" date="2019-07" db="EMBL/GenBank/DDBJ databases">
        <title>Whole genome shotgun sequence of Pseudonocardia asaccharolytica NBRC 16224.</title>
        <authorList>
            <person name="Hosoyama A."/>
            <person name="Uohara A."/>
            <person name="Ohji S."/>
            <person name="Ichikawa N."/>
        </authorList>
    </citation>
    <scope>NUCLEOTIDE SEQUENCE [LARGE SCALE GENOMIC DNA]</scope>
    <source>
        <strain evidence="6 7">NBRC 16224</strain>
    </source>
</reference>
<keyword evidence="7" id="KW-1185">Reference proteome</keyword>
<dbReference type="OrthoDB" id="3206024at2"/>
<evidence type="ECO:0000256" key="3">
    <source>
        <dbReference type="ARBA" id="ARBA00023002"/>
    </source>
</evidence>
<dbReference type="Pfam" id="PF00296">
    <property type="entry name" value="Bac_luciferase"/>
    <property type="match status" value="1"/>
</dbReference>
<evidence type="ECO:0000313" key="6">
    <source>
        <dbReference type="EMBL" id="GEL17218.1"/>
    </source>
</evidence>
<feature type="domain" description="Luciferase-like" evidence="5">
    <location>
        <begin position="16"/>
        <end position="329"/>
    </location>
</feature>
<evidence type="ECO:0000313" key="7">
    <source>
        <dbReference type="Proteomes" id="UP000321328"/>
    </source>
</evidence>
<keyword evidence="3" id="KW-0560">Oxidoreductase</keyword>
<dbReference type="PANTHER" id="PTHR30137:SF16">
    <property type="entry name" value="BLL0895 PROTEIN"/>
    <property type="match status" value="1"/>
</dbReference>
<gene>
    <name evidence="6" type="ORF">PA7_10550</name>
</gene>
<evidence type="ECO:0000256" key="4">
    <source>
        <dbReference type="ARBA" id="ARBA00023033"/>
    </source>
</evidence>
<evidence type="ECO:0000256" key="1">
    <source>
        <dbReference type="ARBA" id="ARBA00010426"/>
    </source>
</evidence>
<protein>
    <submittedName>
        <fullName evidence="6">Luciferase</fullName>
    </submittedName>
</protein>
<dbReference type="InterPro" id="IPR050766">
    <property type="entry name" value="Bact_Lucif_Oxidored"/>
</dbReference>
<keyword evidence="2" id="KW-0285">Flavoprotein</keyword>
<name>A0A511D2T9_9PSEU</name>
<dbReference type="EMBL" id="BJVI01000007">
    <property type="protein sequence ID" value="GEL17218.1"/>
    <property type="molecule type" value="Genomic_DNA"/>
</dbReference>
<dbReference type="Proteomes" id="UP000321328">
    <property type="component" value="Unassembled WGS sequence"/>
</dbReference>
<dbReference type="InterPro" id="IPR036661">
    <property type="entry name" value="Luciferase-like_sf"/>
</dbReference>
<dbReference type="RefSeq" id="WP_037055297.1">
    <property type="nucleotide sequence ID" value="NZ_AUII01000001.1"/>
</dbReference>
<proteinExistence type="inferred from homology"/>
<sequence length="376" mass="41715">MGLHWGLLQEGETPLGTSHYHRYKQLVKEVQFAEEMGFDFWGGSEQHGLSPIATTSAPDILYAYIAAQTSRINFMHQIVLLPHKINHPLRVAERIATLDIVSDGRAILGVGRGNNPFQLAAFGADATTVRAEMMESLEVIGKALSHEEFEHVGERLNIPRMSLSPRPYQNPHPPIMMVGTSLESNRYAGEMGIGIINFDNWLGWDELEEKAAAYKTAIKNPTRQVGGAVFDRMCNCVITAYCAETREEAKAIAGPIAMSFLGAISELTYGRLAKESPDYAYMARTGEELQEIIKNNDLDALIERTPSILIGTPDDFIERGRRLEAMGYDEVTLRLEGMGHEQVLRSMELIGRHVIPHFKAPNSIARVAPVGDGRIT</sequence>
<evidence type="ECO:0000256" key="2">
    <source>
        <dbReference type="ARBA" id="ARBA00022630"/>
    </source>
</evidence>
<evidence type="ECO:0000259" key="5">
    <source>
        <dbReference type="Pfam" id="PF00296"/>
    </source>
</evidence>
<comment type="similarity">
    <text evidence="1">Belongs to the bacterial luciferase oxidoreductase family.</text>
</comment>
<dbReference type="SUPFAM" id="SSF51679">
    <property type="entry name" value="Bacterial luciferase-like"/>
    <property type="match status" value="1"/>
</dbReference>
<organism evidence="6 7">
    <name type="scientific">Pseudonocardia asaccharolytica DSM 44247 = NBRC 16224</name>
    <dbReference type="NCBI Taxonomy" id="1123024"/>
    <lineage>
        <taxon>Bacteria</taxon>
        <taxon>Bacillati</taxon>
        <taxon>Actinomycetota</taxon>
        <taxon>Actinomycetes</taxon>
        <taxon>Pseudonocardiales</taxon>
        <taxon>Pseudonocardiaceae</taxon>
        <taxon>Pseudonocardia</taxon>
    </lineage>
</organism>
<keyword evidence="4" id="KW-0503">Monooxygenase</keyword>
<dbReference type="PANTHER" id="PTHR30137">
    <property type="entry name" value="LUCIFERASE-LIKE MONOOXYGENASE"/>
    <property type="match status" value="1"/>
</dbReference>
<dbReference type="Gene3D" id="3.20.20.30">
    <property type="entry name" value="Luciferase-like domain"/>
    <property type="match status" value="1"/>
</dbReference>